<protein>
    <submittedName>
        <fullName evidence="1">Uncharacterized protein</fullName>
    </submittedName>
</protein>
<evidence type="ECO:0000313" key="2">
    <source>
        <dbReference type="EMBL" id="CAB4123670.1"/>
    </source>
</evidence>
<reference evidence="1" key="1">
    <citation type="submission" date="2020-04" db="EMBL/GenBank/DDBJ databases">
        <authorList>
            <person name="Chiriac C."/>
            <person name="Salcher M."/>
            <person name="Ghai R."/>
            <person name="Kavagutti S V."/>
        </authorList>
    </citation>
    <scope>NUCLEOTIDE SEQUENCE</scope>
</reference>
<dbReference type="EMBL" id="LR796173">
    <property type="protein sequence ID" value="CAB4123670.1"/>
    <property type="molecule type" value="Genomic_DNA"/>
</dbReference>
<evidence type="ECO:0000313" key="1">
    <source>
        <dbReference type="EMBL" id="CAB4122561.1"/>
    </source>
</evidence>
<accession>A0A6J5KLD4</accession>
<organism evidence="1">
    <name type="scientific">uncultured Caudovirales phage</name>
    <dbReference type="NCBI Taxonomy" id="2100421"/>
    <lineage>
        <taxon>Viruses</taxon>
        <taxon>Duplodnaviria</taxon>
        <taxon>Heunggongvirae</taxon>
        <taxon>Uroviricota</taxon>
        <taxon>Caudoviricetes</taxon>
        <taxon>Peduoviridae</taxon>
        <taxon>Maltschvirus</taxon>
        <taxon>Maltschvirus maltsch</taxon>
    </lineage>
</organism>
<dbReference type="EMBL" id="LR796160">
    <property type="protein sequence ID" value="CAB4122561.1"/>
    <property type="molecule type" value="Genomic_DNA"/>
</dbReference>
<sequence length="84" mass="9784">MRNAERFAGEDYQGARRKGTRFGTLWLNQDAGEGDVTLTLEFVEESPLFRLDVLKDVIYFLKLEYESASKDMRAQYERGQEAQQ</sequence>
<proteinExistence type="predicted"/>
<name>A0A6J5KLD4_9CAUD</name>
<gene>
    <name evidence="1" type="ORF">UFOVP32_37</name>
    <name evidence="2" type="ORF">UFOVP50_39</name>
</gene>